<keyword evidence="5 6" id="KW-0233">DNA recombination</keyword>
<evidence type="ECO:0000313" key="7">
    <source>
        <dbReference type="EMBL" id="GAA5414569.1"/>
    </source>
</evidence>
<dbReference type="Proteomes" id="UP001449582">
    <property type="component" value="Unassembled WGS sequence"/>
</dbReference>
<keyword evidence="4 6" id="KW-0238">DNA-binding</keyword>
<evidence type="ECO:0000256" key="3">
    <source>
        <dbReference type="ARBA" id="ARBA00022578"/>
    </source>
</evidence>
<dbReference type="PANTHER" id="PTHR33217">
    <property type="entry name" value="TRANSPOSASE FOR INSERTION SEQUENCE ELEMENT IS1081"/>
    <property type="match status" value="1"/>
</dbReference>
<evidence type="ECO:0000256" key="4">
    <source>
        <dbReference type="ARBA" id="ARBA00023125"/>
    </source>
</evidence>
<protein>
    <recommendedName>
        <fullName evidence="6">Mutator family transposase</fullName>
    </recommendedName>
</protein>
<dbReference type="Pfam" id="PF00872">
    <property type="entry name" value="Transposase_mut"/>
    <property type="match status" value="1"/>
</dbReference>
<evidence type="ECO:0000313" key="8">
    <source>
        <dbReference type="Proteomes" id="UP001449582"/>
    </source>
</evidence>
<comment type="caution">
    <text evidence="7">The sequence shown here is derived from an EMBL/GenBank/DDBJ whole genome shotgun (WGS) entry which is preliminary data.</text>
</comment>
<evidence type="ECO:0000256" key="2">
    <source>
        <dbReference type="ARBA" id="ARBA00010961"/>
    </source>
</evidence>
<dbReference type="InterPro" id="IPR001207">
    <property type="entry name" value="Transposase_mutator"/>
</dbReference>
<accession>A0ABP9UCV0</accession>
<organism evidence="7 8">
    <name type="scientific">Ureaplasma ceti</name>
    <dbReference type="NCBI Taxonomy" id="3119530"/>
    <lineage>
        <taxon>Bacteria</taxon>
        <taxon>Bacillati</taxon>
        <taxon>Mycoplasmatota</taxon>
        <taxon>Mycoplasmoidales</taxon>
        <taxon>Mycoplasmoidaceae</taxon>
        <taxon>Ureaplasma</taxon>
    </lineage>
</organism>
<name>A0ABP9UCV0_9BACT</name>
<keyword evidence="6" id="KW-0814">Transposable element</keyword>
<dbReference type="PANTHER" id="PTHR33217:SF7">
    <property type="entry name" value="TRANSPOSASE FOR INSERTION SEQUENCE ELEMENT IS1081"/>
    <property type="match status" value="1"/>
</dbReference>
<evidence type="ECO:0000256" key="1">
    <source>
        <dbReference type="ARBA" id="ARBA00002190"/>
    </source>
</evidence>
<proteinExistence type="inferred from homology"/>
<reference evidence="7" key="1">
    <citation type="submission" date="2024-02" db="EMBL/GenBank/DDBJ databases">
        <title>Draft genome sequence of new strains in genus Ureaplasma.</title>
        <authorList>
            <person name="Nakajima Y."/>
            <person name="Segawa T."/>
        </authorList>
    </citation>
    <scope>NUCLEOTIDE SEQUENCE [LARGE SCALE GENOMIC DNA]</scope>
    <source>
        <strain evidence="7">OM1</strain>
    </source>
</reference>
<dbReference type="RefSeq" id="WP_353289735.1">
    <property type="nucleotide sequence ID" value="NZ_BAABQM010000002.1"/>
</dbReference>
<comment type="function">
    <text evidence="1 6">Required for the transposition of the insertion element.</text>
</comment>
<dbReference type="EMBL" id="BAABQM010000002">
    <property type="protein sequence ID" value="GAA5414569.1"/>
    <property type="molecule type" value="Genomic_DNA"/>
</dbReference>
<evidence type="ECO:0000256" key="6">
    <source>
        <dbReference type="RuleBase" id="RU365089"/>
    </source>
</evidence>
<keyword evidence="8" id="KW-1185">Reference proteome</keyword>
<sequence>MLNPLKKVSNKHLSKVISKQVMKDFKAFLESSKKDGIPQSRNGYYYRNLFTLNGVLKVKIPRTRSGDFSSKILKKFERSNYDFEALIAKLLQAFMSYDEVVKYLKENLQVTIGHSIINKIAKQLKSEKFMFIKTDEHFDNIILDSWEYKISYWEDVHTNTIIKKSVRGIRNKENMVFKTIAKTIYTVTGIDADGFKRLLLFQSVERSKLNDFDYRCFAAVHRGLNNSPSNIYIGKNLTLEPQRLQEYFPESKIQFIQSKAHKLTAELAE</sequence>
<evidence type="ECO:0000256" key="5">
    <source>
        <dbReference type="ARBA" id="ARBA00023172"/>
    </source>
</evidence>
<comment type="similarity">
    <text evidence="2 6">Belongs to the transposase mutator family.</text>
</comment>
<gene>
    <name evidence="7" type="ORF">UREOM_2800</name>
</gene>
<keyword evidence="3 6" id="KW-0815">Transposition</keyword>